<accession>R7SLV2</accession>
<feature type="region of interest" description="Disordered" evidence="1">
    <location>
        <begin position="1"/>
        <end position="60"/>
    </location>
</feature>
<dbReference type="Proteomes" id="UP000053319">
    <property type="component" value="Unassembled WGS sequence"/>
</dbReference>
<gene>
    <name evidence="4" type="ORF">DICSQDRAFT_184025</name>
</gene>
<dbReference type="HOGENOM" id="CLU_378557_0_0_1"/>
<sequence>MPSINTELQEINADSQPTPEQGQERSSSPIASDSPSATPQPGDVEGQNAPDGGYVSTTPFPWKLPSVEDLRKEFSETYTQAEKDSALEKTAEVVKQYSDEMVKRWKEEIDTLLVYAGLFSAILTAFNVQSYILLQSSTPDPTLAVLQQISLQLNSFSVNPPGTLVNSTHPITSFAPIPMALVETWAVWLNSLWFSALICSLASASVGILVKQWLHEYEAGISGTSLEIARLRQYRLNHLAKWRVAEIIAILPVLLQVSLALFLTGLLVLLWHLHPTVATITSTLIGVLLSFAMVTTVMPVFWRDCCYLSPPTYAIFRVVHRIHFLVTSLRGVFRALYHHCGHLSRSERLPGIIRSWCSHLSDWACHQDWDPVTVPTWRGRERTDIQESSSKLDVDMIIEAYSTTMDVKHLSDAAGAILADKDVDNIAQCFDEIEDISERHFGKGVVAIRSPNFWAGVLIHASRKKASDALTRRLYGYSNLYRDNMKSGHHERLLLALAATVANPDSGSAAHSWSLLLLNELFTFNPAALELMPWKAVRHVAAATELQLRQLLHPSDGEPAPERDSHVVFRSMGILVRCCFAPVPSWTRSQEETKASMACIFGIYVPWDRSLCDELTLRLWEDILRYDPANLEVIPWKLVRPVVAVAEMRLRQLLHPSDGEPSQEPDWHVVFRWLWILVRCCFAPVSSWTRSQEETKASMACIFGMNFLHKGSISKIAGQLWSSFAIGAILETLDIILTYLCESEDVRRGASGDFLNAVGELVKYVEGATLSYSWYDDDVQEALKKLKRSMERCKFLRLGVQAEEVKVQASPLDTKPESSAIGEHPEGH</sequence>
<feature type="transmembrane region" description="Helical" evidence="2">
    <location>
        <begin position="314"/>
        <end position="337"/>
    </location>
</feature>
<dbReference type="InterPro" id="IPR045338">
    <property type="entry name" value="DUF6535"/>
</dbReference>
<reference evidence="4 5" key="1">
    <citation type="journal article" date="2012" name="Science">
        <title>The Paleozoic origin of enzymatic lignin decomposition reconstructed from 31 fungal genomes.</title>
        <authorList>
            <person name="Floudas D."/>
            <person name="Binder M."/>
            <person name="Riley R."/>
            <person name="Barry K."/>
            <person name="Blanchette R.A."/>
            <person name="Henrissat B."/>
            <person name="Martinez A.T."/>
            <person name="Otillar R."/>
            <person name="Spatafora J.W."/>
            <person name="Yadav J.S."/>
            <person name="Aerts A."/>
            <person name="Benoit I."/>
            <person name="Boyd A."/>
            <person name="Carlson A."/>
            <person name="Copeland A."/>
            <person name="Coutinho P.M."/>
            <person name="de Vries R.P."/>
            <person name="Ferreira P."/>
            <person name="Findley K."/>
            <person name="Foster B."/>
            <person name="Gaskell J."/>
            <person name="Glotzer D."/>
            <person name="Gorecki P."/>
            <person name="Heitman J."/>
            <person name="Hesse C."/>
            <person name="Hori C."/>
            <person name="Igarashi K."/>
            <person name="Jurgens J.A."/>
            <person name="Kallen N."/>
            <person name="Kersten P."/>
            <person name="Kohler A."/>
            <person name="Kuees U."/>
            <person name="Kumar T.K.A."/>
            <person name="Kuo A."/>
            <person name="LaButti K."/>
            <person name="Larrondo L.F."/>
            <person name="Lindquist E."/>
            <person name="Ling A."/>
            <person name="Lombard V."/>
            <person name="Lucas S."/>
            <person name="Lundell T."/>
            <person name="Martin R."/>
            <person name="McLaughlin D.J."/>
            <person name="Morgenstern I."/>
            <person name="Morin E."/>
            <person name="Murat C."/>
            <person name="Nagy L.G."/>
            <person name="Nolan M."/>
            <person name="Ohm R.A."/>
            <person name="Patyshakuliyeva A."/>
            <person name="Rokas A."/>
            <person name="Ruiz-Duenas F.J."/>
            <person name="Sabat G."/>
            <person name="Salamov A."/>
            <person name="Samejima M."/>
            <person name="Schmutz J."/>
            <person name="Slot J.C."/>
            <person name="St John F."/>
            <person name="Stenlid J."/>
            <person name="Sun H."/>
            <person name="Sun S."/>
            <person name="Syed K."/>
            <person name="Tsang A."/>
            <person name="Wiebenga A."/>
            <person name="Young D."/>
            <person name="Pisabarro A."/>
            <person name="Eastwood D.C."/>
            <person name="Martin F."/>
            <person name="Cullen D."/>
            <person name="Grigoriev I.V."/>
            <person name="Hibbett D.S."/>
        </authorList>
    </citation>
    <scope>NUCLEOTIDE SEQUENCE [LARGE SCALE GENOMIC DNA]</scope>
    <source>
        <strain evidence="4 5">LYAD-421 SS1</strain>
    </source>
</reference>
<feature type="transmembrane region" description="Helical" evidence="2">
    <location>
        <begin position="112"/>
        <end position="134"/>
    </location>
</feature>
<evidence type="ECO:0000259" key="3">
    <source>
        <dbReference type="Pfam" id="PF20153"/>
    </source>
</evidence>
<organism evidence="4 5">
    <name type="scientific">Dichomitus squalens (strain LYAD-421)</name>
    <name type="common">Western red white-rot fungus</name>
    <dbReference type="NCBI Taxonomy" id="732165"/>
    <lineage>
        <taxon>Eukaryota</taxon>
        <taxon>Fungi</taxon>
        <taxon>Dikarya</taxon>
        <taxon>Basidiomycota</taxon>
        <taxon>Agaricomycotina</taxon>
        <taxon>Agaricomycetes</taxon>
        <taxon>Polyporales</taxon>
        <taxon>Polyporaceae</taxon>
        <taxon>Dichomitus</taxon>
    </lineage>
</organism>
<evidence type="ECO:0000313" key="4">
    <source>
        <dbReference type="EMBL" id="EJF56022.1"/>
    </source>
</evidence>
<dbReference type="EMBL" id="JH719487">
    <property type="protein sequence ID" value="EJF56022.1"/>
    <property type="molecule type" value="Genomic_DNA"/>
</dbReference>
<feature type="compositionally biased region" description="Low complexity" evidence="1">
    <location>
        <begin position="26"/>
        <end position="37"/>
    </location>
</feature>
<feature type="domain" description="DUF6535" evidence="3">
    <location>
        <begin position="90"/>
        <end position="272"/>
    </location>
</feature>
<feature type="transmembrane region" description="Helical" evidence="2">
    <location>
        <begin position="185"/>
        <end position="210"/>
    </location>
</feature>
<evidence type="ECO:0000256" key="2">
    <source>
        <dbReference type="SAM" id="Phobius"/>
    </source>
</evidence>
<dbReference type="AlphaFoldDB" id="R7SLV2"/>
<keyword evidence="2" id="KW-1133">Transmembrane helix</keyword>
<feature type="transmembrane region" description="Helical" evidence="2">
    <location>
        <begin position="277"/>
        <end position="302"/>
    </location>
</feature>
<dbReference type="RefSeq" id="XP_007371216.1">
    <property type="nucleotide sequence ID" value="XM_007371154.1"/>
</dbReference>
<feature type="compositionally biased region" description="Polar residues" evidence="1">
    <location>
        <begin position="1"/>
        <end position="25"/>
    </location>
</feature>
<feature type="transmembrane region" description="Helical" evidence="2">
    <location>
        <begin position="244"/>
        <end position="271"/>
    </location>
</feature>
<dbReference type="KEGG" id="dsq:DICSQDRAFT_184025"/>
<dbReference type="OrthoDB" id="3185525at2759"/>
<dbReference type="Pfam" id="PF20153">
    <property type="entry name" value="DUF6535"/>
    <property type="match status" value="1"/>
</dbReference>
<feature type="region of interest" description="Disordered" evidence="1">
    <location>
        <begin position="808"/>
        <end position="828"/>
    </location>
</feature>
<evidence type="ECO:0000313" key="5">
    <source>
        <dbReference type="Proteomes" id="UP000053319"/>
    </source>
</evidence>
<protein>
    <recommendedName>
        <fullName evidence="3">DUF6535 domain-containing protein</fullName>
    </recommendedName>
</protein>
<proteinExistence type="predicted"/>
<dbReference type="GeneID" id="18841435"/>
<name>R7SLV2_DICSQ</name>
<keyword evidence="2" id="KW-0472">Membrane</keyword>
<keyword evidence="2" id="KW-0812">Transmembrane</keyword>
<evidence type="ECO:0000256" key="1">
    <source>
        <dbReference type="SAM" id="MobiDB-lite"/>
    </source>
</evidence>